<comment type="caution">
    <text evidence="2">The sequence shown here is derived from an EMBL/GenBank/DDBJ whole genome shotgun (WGS) entry which is preliminary data.</text>
</comment>
<proteinExistence type="predicted"/>
<gene>
    <name evidence="2" type="ORF">ACFS5N_13085</name>
</gene>
<keyword evidence="1" id="KW-1277">Toxin-antitoxin system</keyword>
<dbReference type="Pfam" id="PF05016">
    <property type="entry name" value="ParE_toxin"/>
    <property type="match status" value="1"/>
</dbReference>
<keyword evidence="3" id="KW-1185">Reference proteome</keyword>
<dbReference type="Gene3D" id="3.30.2310.20">
    <property type="entry name" value="RelE-like"/>
    <property type="match status" value="1"/>
</dbReference>
<reference evidence="3" key="1">
    <citation type="journal article" date="2019" name="Int. J. Syst. Evol. Microbiol.">
        <title>The Global Catalogue of Microorganisms (GCM) 10K type strain sequencing project: providing services to taxonomists for standard genome sequencing and annotation.</title>
        <authorList>
            <consortium name="The Broad Institute Genomics Platform"/>
            <consortium name="The Broad Institute Genome Sequencing Center for Infectious Disease"/>
            <person name="Wu L."/>
            <person name="Ma J."/>
        </authorList>
    </citation>
    <scope>NUCLEOTIDE SEQUENCE [LARGE SCALE GENOMIC DNA]</scope>
    <source>
        <strain evidence="3">KCTC 22437</strain>
    </source>
</reference>
<dbReference type="InterPro" id="IPR007712">
    <property type="entry name" value="RelE/ParE_toxin"/>
</dbReference>
<name>A0ABW5YDQ9_9SPHI</name>
<evidence type="ECO:0000256" key="1">
    <source>
        <dbReference type="ARBA" id="ARBA00022649"/>
    </source>
</evidence>
<sequence length="100" mass="11624">MAKDVVLTPLAAEDFYNVLNYLTNKWGDEVVNDFLDRYEDVIALLADSAAIYPYFDIARKLQRCVLTKHNILYFRETEDSVLIFTIFDTRQNPEKLSGII</sequence>
<dbReference type="RefSeq" id="WP_377186113.1">
    <property type="nucleotide sequence ID" value="NZ_JBHUPD010000002.1"/>
</dbReference>
<evidence type="ECO:0000313" key="2">
    <source>
        <dbReference type="EMBL" id="MFD2873412.1"/>
    </source>
</evidence>
<protein>
    <submittedName>
        <fullName evidence="2">Type II toxin-antitoxin system RelE/ParE family toxin</fullName>
    </submittedName>
</protein>
<organism evidence="2 3">
    <name type="scientific">Mucilaginibacter ximonensis</name>
    <dbReference type="NCBI Taxonomy" id="538021"/>
    <lineage>
        <taxon>Bacteria</taxon>
        <taxon>Pseudomonadati</taxon>
        <taxon>Bacteroidota</taxon>
        <taxon>Sphingobacteriia</taxon>
        <taxon>Sphingobacteriales</taxon>
        <taxon>Sphingobacteriaceae</taxon>
        <taxon>Mucilaginibacter</taxon>
    </lineage>
</organism>
<accession>A0ABW5YDQ9</accession>
<evidence type="ECO:0000313" key="3">
    <source>
        <dbReference type="Proteomes" id="UP001597557"/>
    </source>
</evidence>
<dbReference type="EMBL" id="JBHUPD010000002">
    <property type="protein sequence ID" value="MFD2873412.1"/>
    <property type="molecule type" value="Genomic_DNA"/>
</dbReference>
<dbReference type="Proteomes" id="UP001597557">
    <property type="component" value="Unassembled WGS sequence"/>
</dbReference>
<dbReference type="InterPro" id="IPR035093">
    <property type="entry name" value="RelE/ParE_toxin_dom_sf"/>
</dbReference>